<evidence type="ECO:0000256" key="2">
    <source>
        <dbReference type="SAM" id="MobiDB-lite"/>
    </source>
</evidence>
<dbReference type="InterPro" id="IPR037873">
    <property type="entry name" value="BamE-like"/>
</dbReference>
<protein>
    <recommendedName>
        <fullName evidence="6">DUF3862 domain-containing protein</fullName>
    </recommendedName>
</protein>
<evidence type="ECO:0000313" key="5">
    <source>
        <dbReference type="Proteomes" id="UP000215459"/>
    </source>
</evidence>
<accession>A0A235B5L6</accession>
<gene>
    <name evidence="4" type="ORF">CHM34_08895</name>
</gene>
<keyword evidence="1 3" id="KW-0732">Signal</keyword>
<dbReference type="OrthoDB" id="570195at2"/>
<feature type="chain" id="PRO_5039560178" description="DUF3862 domain-containing protein" evidence="3">
    <location>
        <begin position="20"/>
        <end position="146"/>
    </location>
</feature>
<evidence type="ECO:0000256" key="1">
    <source>
        <dbReference type="ARBA" id="ARBA00022729"/>
    </source>
</evidence>
<evidence type="ECO:0000313" key="4">
    <source>
        <dbReference type="EMBL" id="OYD07593.1"/>
    </source>
</evidence>
<feature type="signal peptide" evidence="3">
    <location>
        <begin position="1"/>
        <end position="19"/>
    </location>
</feature>
<comment type="caution">
    <text evidence="4">The sequence shown here is derived from an EMBL/GenBank/DDBJ whole genome shotgun (WGS) entry which is preliminary data.</text>
</comment>
<dbReference type="InterPro" id="IPR024418">
    <property type="entry name" value="DUF3862"/>
</dbReference>
<feature type="region of interest" description="Disordered" evidence="2">
    <location>
        <begin position="29"/>
        <end position="80"/>
    </location>
</feature>
<dbReference type="RefSeq" id="WP_094264264.1">
    <property type="nucleotide sequence ID" value="NZ_NOWF01000005.1"/>
</dbReference>
<name>A0A235B5L6_9BACL</name>
<organism evidence="4 5">
    <name type="scientific">Paludifilum halophilum</name>
    <dbReference type="NCBI Taxonomy" id="1642702"/>
    <lineage>
        <taxon>Bacteria</taxon>
        <taxon>Bacillati</taxon>
        <taxon>Bacillota</taxon>
        <taxon>Bacilli</taxon>
        <taxon>Bacillales</taxon>
        <taxon>Thermoactinomycetaceae</taxon>
        <taxon>Paludifilum</taxon>
    </lineage>
</organism>
<sequence>MKKFLVGCGSIFAAFVLLGACVAVIGGDSDEAEEIPPEETEQTDPDVAETPEQDENDSEEETSAEEEEEKKDSGVTLDNFQKIENGMTYDEVVEILGKEGELISEAGEGQYKTEMYQWEGDSGFGANMNVTFQNDEVQSKAQAGLE</sequence>
<dbReference type="PROSITE" id="PS51257">
    <property type="entry name" value="PROKAR_LIPOPROTEIN"/>
    <property type="match status" value="1"/>
</dbReference>
<dbReference type="AlphaFoldDB" id="A0A235B5L6"/>
<dbReference type="EMBL" id="NOWF01000005">
    <property type="protein sequence ID" value="OYD07593.1"/>
    <property type="molecule type" value="Genomic_DNA"/>
</dbReference>
<dbReference type="Gene3D" id="3.30.1450.10">
    <property type="match status" value="1"/>
</dbReference>
<proteinExistence type="predicted"/>
<reference evidence="4 5" key="1">
    <citation type="submission" date="2017-07" db="EMBL/GenBank/DDBJ databases">
        <title>The genome sequence of Paludifilum halophilum highlights mechanisms for microbial adaptation to high salt environemnts.</title>
        <authorList>
            <person name="Belbahri L."/>
        </authorList>
    </citation>
    <scope>NUCLEOTIDE SEQUENCE [LARGE SCALE GENOMIC DNA]</scope>
    <source>
        <strain evidence="4 5">DSM 102817</strain>
    </source>
</reference>
<keyword evidence="5" id="KW-1185">Reference proteome</keyword>
<dbReference type="Proteomes" id="UP000215459">
    <property type="component" value="Unassembled WGS sequence"/>
</dbReference>
<evidence type="ECO:0008006" key="6">
    <source>
        <dbReference type="Google" id="ProtNLM"/>
    </source>
</evidence>
<feature type="compositionally biased region" description="Acidic residues" evidence="2">
    <location>
        <begin position="29"/>
        <end position="69"/>
    </location>
</feature>
<evidence type="ECO:0000256" key="3">
    <source>
        <dbReference type="SAM" id="SignalP"/>
    </source>
</evidence>
<dbReference type="Pfam" id="PF12978">
    <property type="entry name" value="DUF3862"/>
    <property type="match status" value="1"/>
</dbReference>